<keyword evidence="2" id="KW-1185">Reference proteome</keyword>
<name>A0A9P0SYJ3_PIEBR</name>
<dbReference type="EMBL" id="CALOZG010000002">
    <property type="protein sequence ID" value="CAH3942776.1"/>
    <property type="molecule type" value="Genomic_DNA"/>
</dbReference>
<accession>A0A9P0SYJ3</accession>
<dbReference type="Proteomes" id="UP001152562">
    <property type="component" value="Unassembled WGS sequence"/>
</dbReference>
<evidence type="ECO:0000313" key="1">
    <source>
        <dbReference type="EMBL" id="CAH3942776.1"/>
    </source>
</evidence>
<evidence type="ECO:0000313" key="2">
    <source>
        <dbReference type="Proteomes" id="UP001152562"/>
    </source>
</evidence>
<dbReference type="AlphaFoldDB" id="A0A9P0SYJ3"/>
<gene>
    <name evidence="1" type="ORF">PIBRA_LOCUS1341</name>
</gene>
<protein>
    <submittedName>
        <fullName evidence="1">Uncharacterized protein</fullName>
    </submittedName>
</protein>
<organism evidence="1 2">
    <name type="scientific">Pieris brassicae</name>
    <name type="common">White butterfly</name>
    <name type="synonym">Large white butterfly</name>
    <dbReference type="NCBI Taxonomy" id="7116"/>
    <lineage>
        <taxon>Eukaryota</taxon>
        <taxon>Metazoa</taxon>
        <taxon>Ecdysozoa</taxon>
        <taxon>Arthropoda</taxon>
        <taxon>Hexapoda</taxon>
        <taxon>Insecta</taxon>
        <taxon>Pterygota</taxon>
        <taxon>Neoptera</taxon>
        <taxon>Endopterygota</taxon>
        <taxon>Lepidoptera</taxon>
        <taxon>Glossata</taxon>
        <taxon>Ditrysia</taxon>
        <taxon>Papilionoidea</taxon>
        <taxon>Pieridae</taxon>
        <taxon>Pierinae</taxon>
        <taxon>Pieris</taxon>
    </lineage>
</organism>
<comment type="caution">
    <text evidence="1">The sequence shown here is derived from an EMBL/GenBank/DDBJ whole genome shotgun (WGS) entry which is preliminary data.</text>
</comment>
<proteinExistence type="predicted"/>
<reference evidence="1" key="1">
    <citation type="submission" date="2022-05" db="EMBL/GenBank/DDBJ databases">
        <authorList>
            <person name="Okamura Y."/>
        </authorList>
    </citation>
    <scope>NUCLEOTIDE SEQUENCE</scope>
</reference>
<sequence length="78" mass="8714">MRVKTDKGKLVFGTMNVTVKSGEPTVAVVPVPESEMDALLLGRTAVRNFDQYVRHVCIYLLYPLCLTITLTEDDVVDQ</sequence>